<keyword evidence="5 11" id="KW-0479">Metal-binding</keyword>
<sequence length="98" mass="11486">MRKHWQNGESTYVKAQKLPKPRVSQAIQPLPTEFNCPFCNAEKVCEVKIDKVRRLGTVSCRKCHETFTTSIHRLSEPVDVYSDWIDACEQYNKENKRD</sequence>
<dbReference type="GO" id="GO:0006368">
    <property type="term" value="P:transcription elongation by RNA polymerase II"/>
    <property type="evidence" value="ECO:0007669"/>
    <property type="project" value="TreeGrafter"/>
</dbReference>
<keyword evidence="7 11" id="KW-0862">Zinc</keyword>
<evidence type="ECO:0000256" key="6">
    <source>
        <dbReference type="ARBA" id="ARBA00022771"/>
    </source>
</evidence>
<dbReference type="InterPro" id="IPR038567">
    <property type="entry name" value="T_Elf1_sf"/>
</dbReference>
<dbReference type="PANTHER" id="PTHR20934:SF0">
    <property type="entry name" value="TRANSCRIPTION ELONGATION FACTOR 1 HOMOLOG"/>
    <property type="match status" value="1"/>
</dbReference>
<comment type="function">
    <text evidence="1 11">Transcription elongation factor implicated in the maintenance of proper chromatin structure in actively transcribed regions.</text>
</comment>
<comment type="caution">
    <text evidence="12">The sequence shown here is derived from an EMBL/GenBank/DDBJ whole genome shotgun (WGS) entry which is preliminary data.</text>
</comment>
<keyword evidence="12" id="KW-0648">Protein biosynthesis</keyword>
<dbReference type="PANTHER" id="PTHR20934">
    <property type="entry name" value="TRANSCRIPTION ELONGATION FACTOR 1 HOMOLOG"/>
    <property type="match status" value="1"/>
</dbReference>
<evidence type="ECO:0000256" key="4">
    <source>
        <dbReference type="ARBA" id="ARBA00014973"/>
    </source>
</evidence>
<evidence type="ECO:0000256" key="7">
    <source>
        <dbReference type="ARBA" id="ARBA00022833"/>
    </source>
</evidence>
<dbReference type="Pfam" id="PF05129">
    <property type="entry name" value="Zn_ribbon_Elf1"/>
    <property type="match status" value="1"/>
</dbReference>
<evidence type="ECO:0000256" key="3">
    <source>
        <dbReference type="ARBA" id="ARBA00009730"/>
    </source>
</evidence>
<gene>
    <name evidence="12" type="ORF">DdX_15421</name>
</gene>
<dbReference type="EMBL" id="JAKKPZ010000097">
    <property type="protein sequence ID" value="KAI1702522.1"/>
    <property type="molecule type" value="Genomic_DNA"/>
</dbReference>
<keyword evidence="9 11" id="KW-0804">Transcription</keyword>
<evidence type="ECO:0000256" key="8">
    <source>
        <dbReference type="ARBA" id="ARBA00023015"/>
    </source>
</evidence>
<dbReference type="GO" id="GO:0008023">
    <property type="term" value="C:transcription elongation factor complex"/>
    <property type="evidence" value="ECO:0007669"/>
    <property type="project" value="TreeGrafter"/>
</dbReference>
<keyword evidence="8 11" id="KW-0805">Transcription regulation</keyword>
<dbReference type="Gene3D" id="2.20.25.190">
    <property type="match status" value="1"/>
</dbReference>
<evidence type="ECO:0000256" key="5">
    <source>
        <dbReference type="ARBA" id="ARBA00022723"/>
    </source>
</evidence>
<evidence type="ECO:0000313" key="13">
    <source>
        <dbReference type="Proteomes" id="UP001201812"/>
    </source>
</evidence>
<evidence type="ECO:0000256" key="2">
    <source>
        <dbReference type="ARBA" id="ARBA00004123"/>
    </source>
</evidence>
<comment type="subcellular location">
    <subcellularLocation>
        <location evidence="2 11">Nucleus</location>
    </subcellularLocation>
</comment>
<evidence type="ECO:0000256" key="9">
    <source>
        <dbReference type="ARBA" id="ARBA00023163"/>
    </source>
</evidence>
<keyword evidence="13" id="KW-1185">Reference proteome</keyword>
<dbReference type="AlphaFoldDB" id="A0AAD4QXQ1"/>
<dbReference type="FunFam" id="2.20.25.190:FF:000001">
    <property type="entry name" value="Transcription elongation factor 1 homolog"/>
    <property type="match status" value="1"/>
</dbReference>
<keyword evidence="12" id="KW-0251">Elongation factor</keyword>
<dbReference type="GO" id="GO:0008270">
    <property type="term" value="F:zinc ion binding"/>
    <property type="evidence" value="ECO:0007669"/>
    <property type="project" value="UniProtKB-KW"/>
</dbReference>
<dbReference type="GO" id="GO:0000993">
    <property type="term" value="F:RNA polymerase II complex binding"/>
    <property type="evidence" value="ECO:0007669"/>
    <property type="project" value="TreeGrafter"/>
</dbReference>
<keyword evidence="6 11" id="KW-0863">Zinc-finger</keyword>
<organism evidence="12 13">
    <name type="scientific">Ditylenchus destructor</name>
    <dbReference type="NCBI Taxonomy" id="166010"/>
    <lineage>
        <taxon>Eukaryota</taxon>
        <taxon>Metazoa</taxon>
        <taxon>Ecdysozoa</taxon>
        <taxon>Nematoda</taxon>
        <taxon>Chromadorea</taxon>
        <taxon>Rhabditida</taxon>
        <taxon>Tylenchina</taxon>
        <taxon>Tylenchomorpha</taxon>
        <taxon>Sphaerularioidea</taxon>
        <taxon>Anguinidae</taxon>
        <taxon>Anguininae</taxon>
        <taxon>Ditylenchus</taxon>
    </lineage>
</organism>
<evidence type="ECO:0000313" key="12">
    <source>
        <dbReference type="EMBL" id="KAI1702522.1"/>
    </source>
</evidence>
<evidence type="ECO:0000256" key="11">
    <source>
        <dbReference type="RuleBase" id="RU364033"/>
    </source>
</evidence>
<keyword evidence="10 11" id="KW-0539">Nucleus</keyword>
<proteinExistence type="inferred from homology"/>
<dbReference type="InterPro" id="IPR007808">
    <property type="entry name" value="Elf1"/>
</dbReference>
<evidence type="ECO:0000256" key="10">
    <source>
        <dbReference type="ARBA" id="ARBA00023242"/>
    </source>
</evidence>
<protein>
    <recommendedName>
        <fullName evidence="4 11">Transcription elongation factor 1 homolog</fullName>
    </recommendedName>
</protein>
<accession>A0AAD4QXQ1</accession>
<reference evidence="12" key="1">
    <citation type="submission" date="2022-01" db="EMBL/GenBank/DDBJ databases">
        <title>Genome Sequence Resource for Two Populations of Ditylenchus destructor, the Migratory Endoparasitic Phytonematode.</title>
        <authorList>
            <person name="Zhang H."/>
            <person name="Lin R."/>
            <person name="Xie B."/>
        </authorList>
    </citation>
    <scope>NUCLEOTIDE SEQUENCE</scope>
    <source>
        <strain evidence="12">BazhouSP</strain>
    </source>
</reference>
<dbReference type="GO" id="GO:0003746">
    <property type="term" value="F:translation elongation factor activity"/>
    <property type="evidence" value="ECO:0007669"/>
    <property type="project" value="UniProtKB-KW"/>
</dbReference>
<name>A0AAD4QXQ1_9BILA</name>
<evidence type="ECO:0000256" key="1">
    <source>
        <dbReference type="ARBA" id="ARBA00003357"/>
    </source>
</evidence>
<comment type="similarity">
    <text evidence="3 11">Belongs to the ELOF1 family.</text>
</comment>
<dbReference type="SUPFAM" id="SSF57783">
    <property type="entry name" value="Zinc beta-ribbon"/>
    <property type="match status" value="1"/>
</dbReference>
<dbReference type="Proteomes" id="UP001201812">
    <property type="component" value="Unassembled WGS sequence"/>
</dbReference>